<reference evidence="1 2" key="1">
    <citation type="submission" date="2018-08" db="EMBL/GenBank/DDBJ databases">
        <title>Lactobacillus phages that infect wine-derived L. plantarum strains.</title>
        <authorList>
            <person name="Kyrkou I."/>
            <person name="Byth Carstens A."/>
            <person name="Ellegaard-Jensen L."/>
            <person name="Kot W."/>
            <person name="Hestbjerg Hansen L."/>
        </authorList>
    </citation>
    <scope>NUCLEOTIDE SEQUENCE [LARGE SCALE GENOMIC DNA]</scope>
</reference>
<keyword evidence="2" id="KW-1185">Reference proteome</keyword>
<dbReference type="GeneID" id="55005611"/>
<dbReference type="EMBL" id="MH809531">
    <property type="protein sequence ID" value="AYH92322.1"/>
    <property type="molecule type" value="Genomic_DNA"/>
</dbReference>
<organism evidence="1 2">
    <name type="scientific">Lactobacillus phage Bromius</name>
    <dbReference type="NCBI Taxonomy" id="2315485"/>
    <lineage>
        <taxon>Viruses</taxon>
        <taxon>Duplodnaviria</taxon>
        <taxon>Heunggongvirae</taxon>
        <taxon>Uroviricota</taxon>
        <taxon>Caudoviricetes</taxon>
        <taxon>Herelleviridae</taxon>
        <taxon>Harbinvirus</taxon>
        <taxon>Harbinvirus bromius</taxon>
    </lineage>
</organism>
<name>A0A3S7UPY7_9CAUD</name>
<proteinExistence type="predicted"/>
<evidence type="ECO:0000313" key="1">
    <source>
        <dbReference type="EMBL" id="AYH92322.1"/>
    </source>
</evidence>
<dbReference type="RefSeq" id="YP_009814473.1">
    <property type="nucleotide sequence ID" value="NC_048085.1"/>
</dbReference>
<protein>
    <submittedName>
        <fullName evidence="1">Uncharacterized protein</fullName>
    </submittedName>
</protein>
<accession>A0A3S7UPY7</accession>
<evidence type="ECO:0000313" key="2">
    <source>
        <dbReference type="Proteomes" id="UP000276738"/>
    </source>
</evidence>
<sequence>MKEGKIMKERDESNYIVDAGEVAEVLIYGRGKIGKDTFVYKDYIYPNGRPQGEMVIANESTNYYFSIVVSSRIVNNDTYIDTTKGSKQIEKLLAPYTDYKVKLTPMCSTTSKSIVYYNQENVIDNLPNILGQVIYGINATREYYELYKKLFDGIEGYILYDVKEGYVYLSDTDYIRGDTKLQYTNSFNQNVITASSVNLLKAILQSRYAKDIVYPISVFKYTADDSGNKMVDLGREYGKFTSPEVFTSNFK</sequence>
<dbReference type="KEGG" id="vg:55005611"/>
<dbReference type="Proteomes" id="UP000276738">
    <property type="component" value="Segment"/>
</dbReference>